<keyword evidence="9" id="KW-1185">Reference proteome</keyword>
<dbReference type="InterPro" id="IPR001453">
    <property type="entry name" value="MoaB/Mog_dom"/>
</dbReference>
<comment type="catalytic activity">
    <reaction evidence="5">
        <text>adenylyl-molybdopterin + molybdate = Mo-molybdopterin + AMP + H(+)</text>
        <dbReference type="Rhea" id="RHEA:35047"/>
        <dbReference type="ChEBI" id="CHEBI:15378"/>
        <dbReference type="ChEBI" id="CHEBI:36264"/>
        <dbReference type="ChEBI" id="CHEBI:62727"/>
        <dbReference type="ChEBI" id="CHEBI:71302"/>
        <dbReference type="ChEBI" id="CHEBI:456215"/>
        <dbReference type="EC" id="2.10.1.1"/>
    </reaction>
</comment>
<protein>
    <recommendedName>
        <fullName evidence="6">Molybdopterin molybdenumtransferase</fullName>
        <ecNumber evidence="6">2.10.1.1</ecNumber>
    </recommendedName>
</protein>
<dbReference type="SUPFAM" id="SSF53218">
    <property type="entry name" value="Molybdenum cofactor biosynthesis proteins"/>
    <property type="match status" value="1"/>
</dbReference>
<dbReference type="SMART" id="SM00852">
    <property type="entry name" value="MoCF_biosynth"/>
    <property type="match status" value="1"/>
</dbReference>
<sequence>MISFAQAQENLERLCRSWLASNPEVSETLCLGEALGRYLTADIVAALELPRSDVSAMDGYAICSPDAVGAKSSQTFTLKGESRAGEPFEGGALAPGECIRIFTGAVVPASADTVVIQENVERDHDLIHMRHDTPTGSNIRRRGEEIARDTVIARYGQLIRPNMIPLLASQGIAQVEVRRKLRVAFFATGDELKAAGEVLDEGDIYESNLASIDAVLQQYPVELINMGVIEDTPEAIKACLTRASTEADVVISSGGVSVGDYDYVRQCVESMGVISDYKVAMKPGKPVCFGHLDRGQGSKALFFGLPGNAVSSFVVLTELYLPVIKLLSNREVVVANTQREAVLDADLTRRGGRLEFQRGILRGDIDDAGNQVMRVAALGSQDSHRVFGLARANCTIKIDADIEHICAGSKVSVSVFPWAEDL</sequence>
<dbReference type="PANTHER" id="PTHR10192">
    <property type="entry name" value="MOLYBDOPTERIN BIOSYNTHESIS PROTEIN"/>
    <property type="match status" value="1"/>
</dbReference>
<evidence type="ECO:0000313" key="9">
    <source>
        <dbReference type="Proteomes" id="UP001317963"/>
    </source>
</evidence>
<dbReference type="InterPro" id="IPR036135">
    <property type="entry name" value="MoeA_linker/N_sf"/>
</dbReference>
<keyword evidence="6" id="KW-0500">Molybdenum</keyword>
<dbReference type="Gene3D" id="2.40.340.10">
    <property type="entry name" value="MoeA, C-terminal, domain IV"/>
    <property type="match status" value="1"/>
</dbReference>
<keyword evidence="4 6" id="KW-0501">Molybdenum cofactor biosynthesis</keyword>
<dbReference type="Gene3D" id="3.90.105.10">
    <property type="entry name" value="Molybdopterin biosynthesis moea protein, domain 2"/>
    <property type="match status" value="1"/>
</dbReference>
<dbReference type="NCBIfam" id="TIGR00177">
    <property type="entry name" value="molyb_syn"/>
    <property type="match status" value="1"/>
</dbReference>
<evidence type="ECO:0000256" key="5">
    <source>
        <dbReference type="ARBA" id="ARBA00047317"/>
    </source>
</evidence>
<dbReference type="PROSITE" id="PS01079">
    <property type="entry name" value="MOCF_BIOSYNTHESIS_2"/>
    <property type="match status" value="1"/>
</dbReference>
<organism evidence="8 9">
    <name type="scientific">Candidatus Paraluminiphilus aquimaris</name>
    <dbReference type="NCBI Taxonomy" id="2518994"/>
    <lineage>
        <taxon>Bacteria</taxon>
        <taxon>Pseudomonadati</taxon>
        <taxon>Pseudomonadota</taxon>
        <taxon>Gammaproteobacteria</taxon>
        <taxon>Cellvibrionales</taxon>
        <taxon>Halieaceae</taxon>
        <taxon>Candidatus Paraluminiphilus</taxon>
    </lineage>
</organism>
<dbReference type="InterPro" id="IPR005111">
    <property type="entry name" value="MoeA_C_domain_IV"/>
</dbReference>
<reference evidence="8 9" key="1">
    <citation type="submission" date="2019-02" db="EMBL/GenBank/DDBJ databases">
        <title>Halieaceae_genomes.</title>
        <authorList>
            <person name="Li S.-H."/>
        </authorList>
    </citation>
    <scope>NUCLEOTIDE SEQUENCE [LARGE SCALE GENOMIC DNA]</scope>
    <source>
        <strain evidence="8 9">JH123</strain>
    </source>
</reference>
<evidence type="ECO:0000256" key="1">
    <source>
        <dbReference type="ARBA" id="ARBA00002901"/>
    </source>
</evidence>
<proteinExistence type="inferred from homology"/>
<dbReference type="SUPFAM" id="SSF63882">
    <property type="entry name" value="MoeA N-terminal region -like"/>
    <property type="match status" value="1"/>
</dbReference>
<dbReference type="Pfam" id="PF03454">
    <property type="entry name" value="MoeA_C"/>
    <property type="match status" value="1"/>
</dbReference>
<evidence type="ECO:0000259" key="7">
    <source>
        <dbReference type="SMART" id="SM00852"/>
    </source>
</evidence>
<dbReference type="PANTHER" id="PTHR10192:SF5">
    <property type="entry name" value="GEPHYRIN"/>
    <property type="match status" value="1"/>
</dbReference>
<dbReference type="Pfam" id="PF00994">
    <property type="entry name" value="MoCF_biosynth"/>
    <property type="match status" value="1"/>
</dbReference>
<keyword evidence="6" id="KW-0808">Transferase</keyword>
<keyword evidence="6" id="KW-0479">Metal-binding</keyword>
<dbReference type="Gene3D" id="2.170.190.11">
    <property type="entry name" value="Molybdopterin biosynthesis moea protein, domain 3"/>
    <property type="match status" value="1"/>
</dbReference>
<accession>A0ABY6Q7D0</accession>
<comment type="cofactor">
    <cofactor evidence="6">
        <name>Mg(2+)</name>
        <dbReference type="ChEBI" id="CHEBI:18420"/>
    </cofactor>
</comment>
<gene>
    <name evidence="8" type="ORF">E0F26_06645</name>
</gene>
<dbReference type="InterPro" id="IPR005110">
    <property type="entry name" value="MoeA_linker/N"/>
</dbReference>
<evidence type="ECO:0000256" key="6">
    <source>
        <dbReference type="RuleBase" id="RU365090"/>
    </source>
</evidence>
<dbReference type="SUPFAM" id="SSF63867">
    <property type="entry name" value="MoeA C-terminal domain-like"/>
    <property type="match status" value="1"/>
</dbReference>
<dbReference type="InterPro" id="IPR038987">
    <property type="entry name" value="MoeA-like"/>
</dbReference>
<evidence type="ECO:0000256" key="3">
    <source>
        <dbReference type="ARBA" id="ARBA00010763"/>
    </source>
</evidence>
<dbReference type="EMBL" id="CP036501">
    <property type="protein sequence ID" value="UZP74435.1"/>
    <property type="molecule type" value="Genomic_DNA"/>
</dbReference>
<keyword evidence="6" id="KW-0460">Magnesium</keyword>
<comment type="pathway">
    <text evidence="2 6">Cofactor biosynthesis; molybdopterin biosynthesis.</text>
</comment>
<dbReference type="InterPro" id="IPR008284">
    <property type="entry name" value="MoCF_biosynth_CS"/>
</dbReference>
<comment type="function">
    <text evidence="1 6">Catalyzes the insertion of molybdate into adenylated molybdopterin with the concomitant release of AMP.</text>
</comment>
<feature type="domain" description="MoaB/Mog" evidence="7">
    <location>
        <begin position="184"/>
        <end position="327"/>
    </location>
</feature>
<dbReference type="Gene3D" id="3.40.980.10">
    <property type="entry name" value="MoaB/Mog-like domain"/>
    <property type="match status" value="1"/>
</dbReference>
<dbReference type="CDD" id="cd00887">
    <property type="entry name" value="MoeA"/>
    <property type="match status" value="1"/>
</dbReference>
<dbReference type="Proteomes" id="UP001317963">
    <property type="component" value="Chromosome"/>
</dbReference>
<dbReference type="NCBIfam" id="NF045515">
    <property type="entry name" value="Glp_gephyrin"/>
    <property type="match status" value="1"/>
</dbReference>
<dbReference type="RefSeq" id="WP_279240880.1">
    <property type="nucleotide sequence ID" value="NZ_CP036501.1"/>
</dbReference>
<evidence type="ECO:0000256" key="2">
    <source>
        <dbReference type="ARBA" id="ARBA00005046"/>
    </source>
</evidence>
<dbReference type="EC" id="2.10.1.1" evidence="6"/>
<evidence type="ECO:0000256" key="4">
    <source>
        <dbReference type="ARBA" id="ARBA00023150"/>
    </source>
</evidence>
<dbReference type="InterPro" id="IPR036688">
    <property type="entry name" value="MoeA_C_domain_IV_sf"/>
</dbReference>
<comment type="similarity">
    <text evidence="3 6">Belongs to the MoeA family.</text>
</comment>
<dbReference type="InterPro" id="IPR036425">
    <property type="entry name" value="MoaB/Mog-like_dom_sf"/>
</dbReference>
<evidence type="ECO:0000313" key="8">
    <source>
        <dbReference type="EMBL" id="UZP74435.1"/>
    </source>
</evidence>
<dbReference type="Pfam" id="PF03453">
    <property type="entry name" value="MoeA_N"/>
    <property type="match status" value="1"/>
</dbReference>
<name>A0ABY6Q7D0_9GAMM</name>